<dbReference type="SUPFAM" id="SSF47413">
    <property type="entry name" value="lambda repressor-like DNA-binding domains"/>
    <property type="match status" value="1"/>
</dbReference>
<dbReference type="CDD" id="cd00093">
    <property type="entry name" value="HTH_XRE"/>
    <property type="match status" value="1"/>
</dbReference>
<dbReference type="AlphaFoldDB" id="A0A380K596"/>
<feature type="domain" description="HTH cro/C1-type" evidence="2">
    <location>
        <begin position="7"/>
        <end position="61"/>
    </location>
</feature>
<evidence type="ECO:0000313" key="4">
    <source>
        <dbReference type="Proteomes" id="UP000254924"/>
    </source>
</evidence>
<evidence type="ECO:0000313" key="3">
    <source>
        <dbReference type="EMBL" id="SUN59388.1"/>
    </source>
</evidence>
<evidence type="ECO:0000259" key="2">
    <source>
        <dbReference type="PROSITE" id="PS50943"/>
    </source>
</evidence>
<dbReference type="PANTHER" id="PTHR46558">
    <property type="entry name" value="TRACRIPTIONAL REGULATORY PROTEIN-RELATED-RELATED"/>
    <property type="match status" value="1"/>
</dbReference>
<dbReference type="InterPro" id="IPR049639">
    <property type="entry name" value="RstR"/>
</dbReference>
<organism evidence="3 4">
    <name type="scientific">Streptococcus hyointestinalis</name>
    <dbReference type="NCBI Taxonomy" id="1337"/>
    <lineage>
        <taxon>Bacteria</taxon>
        <taxon>Bacillati</taxon>
        <taxon>Bacillota</taxon>
        <taxon>Bacilli</taxon>
        <taxon>Lactobacillales</taxon>
        <taxon>Streptococcaceae</taxon>
        <taxon>Streptococcus</taxon>
    </lineage>
</organism>
<dbReference type="OrthoDB" id="9805856at2"/>
<dbReference type="PROSITE" id="PS50943">
    <property type="entry name" value="HTH_CROC1"/>
    <property type="match status" value="1"/>
</dbReference>
<reference evidence="3 4" key="1">
    <citation type="submission" date="2018-06" db="EMBL/GenBank/DDBJ databases">
        <authorList>
            <consortium name="Pathogen Informatics"/>
            <person name="Doyle S."/>
        </authorList>
    </citation>
    <scope>NUCLEOTIDE SEQUENCE [LARGE SCALE GENOMIC DNA]</scope>
    <source>
        <strain evidence="3 4">NCTC12224</strain>
    </source>
</reference>
<dbReference type="SMART" id="SM00530">
    <property type="entry name" value="HTH_XRE"/>
    <property type="match status" value="1"/>
</dbReference>
<evidence type="ECO:0000256" key="1">
    <source>
        <dbReference type="ARBA" id="ARBA00023125"/>
    </source>
</evidence>
<protein>
    <submittedName>
        <fullName evidence="3">Cro/CI family transcriptional regulator</fullName>
    </submittedName>
</protein>
<keyword evidence="1" id="KW-0238">DNA-binding</keyword>
<dbReference type="InterPro" id="IPR010982">
    <property type="entry name" value="Lambda_DNA-bd_dom_sf"/>
</dbReference>
<dbReference type="Gene3D" id="1.10.260.40">
    <property type="entry name" value="lambda repressor-like DNA-binding domains"/>
    <property type="match status" value="1"/>
</dbReference>
<dbReference type="Proteomes" id="UP000254924">
    <property type="component" value="Unassembled WGS sequence"/>
</dbReference>
<dbReference type="EMBL" id="UHFN01000007">
    <property type="protein sequence ID" value="SUN59388.1"/>
    <property type="molecule type" value="Genomic_DNA"/>
</dbReference>
<dbReference type="GO" id="GO:0003677">
    <property type="term" value="F:DNA binding"/>
    <property type="evidence" value="ECO:0007669"/>
    <property type="project" value="UniProtKB-KW"/>
</dbReference>
<dbReference type="InterPro" id="IPR001387">
    <property type="entry name" value="Cro/C1-type_HTH"/>
</dbReference>
<gene>
    <name evidence="3" type="primary">immR_1</name>
    <name evidence="3" type="ORF">NCTC12224_00330</name>
</gene>
<dbReference type="PANTHER" id="PTHR46558:SF11">
    <property type="entry name" value="HTH-TYPE TRANSCRIPTIONAL REGULATOR XRE"/>
    <property type="match status" value="1"/>
</dbReference>
<sequence length="116" mass="13524">MTLSYRLKELRQQKKLTQANVANSLGITQQSYARWENGKVTPSPEKLSQIAKFYGVTTDYLLGNEPEEDELANVELLFRMTSDGLTEEEKAVFREELIEFMKERKKLFDEDEKAKK</sequence>
<dbReference type="NCBIfam" id="NF041951">
    <property type="entry name" value="phage_RstR"/>
    <property type="match status" value="1"/>
</dbReference>
<name>A0A380K596_9STRE</name>
<proteinExistence type="predicted"/>
<dbReference type="Pfam" id="PF01381">
    <property type="entry name" value="HTH_3"/>
    <property type="match status" value="1"/>
</dbReference>
<keyword evidence="4" id="KW-1185">Reference proteome</keyword>
<accession>A0A380K596</accession>